<evidence type="ECO:0000256" key="1">
    <source>
        <dbReference type="ARBA" id="ARBA00022598"/>
    </source>
</evidence>
<evidence type="ECO:0000259" key="8">
    <source>
        <dbReference type="Pfam" id="PF00749"/>
    </source>
</evidence>
<evidence type="ECO:0000313" key="9">
    <source>
        <dbReference type="EMBL" id="EGL40305.1"/>
    </source>
</evidence>
<evidence type="ECO:0000256" key="5">
    <source>
        <dbReference type="ARBA" id="ARBA00022840"/>
    </source>
</evidence>
<dbReference type="InterPro" id="IPR000924">
    <property type="entry name" value="Glu/Gln-tRNA-synth"/>
</dbReference>
<dbReference type="Gene3D" id="3.40.50.620">
    <property type="entry name" value="HUPs"/>
    <property type="match status" value="1"/>
</dbReference>
<organism evidence="9 10">
    <name type="scientific">Megasphaera lornae</name>
    <dbReference type="NCBI Taxonomy" id="1000568"/>
    <lineage>
        <taxon>Bacteria</taxon>
        <taxon>Bacillati</taxon>
        <taxon>Bacillota</taxon>
        <taxon>Negativicutes</taxon>
        <taxon>Veillonellales</taxon>
        <taxon>Veillonellaceae</taxon>
        <taxon>Megasphaera</taxon>
    </lineage>
</organism>
<dbReference type="SUPFAM" id="SSF52374">
    <property type="entry name" value="Nucleotidylyl transferase"/>
    <property type="match status" value="1"/>
</dbReference>
<dbReference type="EMBL" id="AFIJ01000029">
    <property type="protein sequence ID" value="EGL40305.1"/>
    <property type="molecule type" value="Genomic_DNA"/>
</dbReference>
<feature type="domain" description="Glutamyl/glutaminyl-tRNA synthetase class Ib catalytic" evidence="8">
    <location>
        <begin position="2"/>
        <end position="293"/>
    </location>
</feature>
<sequence>MRGRFAPGPTGYLHLGNVWTALLSWLQVRQQGGTWVLRLEDVDEQRSRAVFARSILRDITWLGLTWDEGPRIGGPYAPYIQQQRYGLYMRALQLLQRQGLLYPCYCNRARLQTLGAPHAGERHVYDGCCYKRFKKNMAPPGDKPPSRRVHVPPDTLVFADLQYGRQETALRRDGGDFVVRRADGLFTYALAAVVDDGAMAITHVVRGRDLLPVTAQQIWLLQVLGYDVPQYLHVPLLVDAGAHRLSKRQHGITVAALRDAGADPCQILSYLAWRGDLVREKRRYTLAELVQQSELSRLSGEDICVAAPEREICSLL</sequence>
<gene>
    <name evidence="9" type="ORF">HMPREF1039_0725</name>
</gene>
<evidence type="ECO:0000313" key="10">
    <source>
        <dbReference type="Proteomes" id="UP000004018"/>
    </source>
</evidence>
<reference evidence="9 10" key="1">
    <citation type="submission" date="2011-04" db="EMBL/GenBank/DDBJ databases">
        <authorList>
            <person name="Harkins D.M."/>
            <person name="Madupu R."/>
            <person name="Durkin A.S."/>
            <person name="Torralba M."/>
            <person name="Methe B."/>
            <person name="Sutton G.G."/>
            <person name="Nelson K.E."/>
        </authorList>
    </citation>
    <scope>NUCLEOTIDE SEQUENCE [LARGE SCALE GENOMIC DNA]</scope>
    <source>
        <strain evidence="9 10">UPII 199-6</strain>
    </source>
</reference>
<keyword evidence="4" id="KW-0862">Zinc</keyword>
<name>A0ABN0CZQ5_9FIRM</name>
<proteinExistence type="inferred from homology"/>
<dbReference type="PRINTS" id="PR00987">
    <property type="entry name" value="TRNASYNTHGLU"/>
</dbReference>
<keyword evidence="2" id="KW-0479">Metal-binding</keyword>
<dbReference type="PANTHER" id="PTHR43311">
    <property type="entry name" value="GLUTAMATE--TRNA LIGASE"/>
    <property type="match status" value="1"/>
</dbReference>
<accession>A0ABN0CZQ5</accession>
<dbReference type="Pfam" id="PF00749">
    <property type="entry name" value="tRNA-synt_1c"/>
    <property type="match status" value="1"/>
</dbReference>
<dbReference type="PANTHER" id="PTHR43311:SF1">
    <property type="entry name" value="GLUTAMYL-Q TRNA(ASP) SYNTHETASE"/>
    <property type="match status" value="1"/>
</dbReference>
<keyword evidence="3 7" id="KW-0547">Nucleotide-binding</keyword>
<evidence type="ECO:0000256" key="6">
    <source>
        <dbReference type="ARBA" id="ARBA00023146"/>
    </source>
</evidence>
<dbReference type="InterPro" id="IPR049940">
    <property type="entry name" value="GluQ/Sye"/>
</dbReference>
<evidence type="ECO:0000256" key="3">
    <source>
        <dbReference type="ARBA" id="ARBA00022741"/>
    </source>
</evidence>
<keyword evidence="5 7" id="KW-0067">ATP-binding</keyword>
<comment type="similarity">
    <text evidence="7">Belongs to the class-I aminoacyl-tRNA synthetase family.</text>
</comment>
<dbReference type="NCBIfam" id="NF004314">
    <property type="entry name" value="PRK05710.1-3"/>
    <property type="match status" value="1"/>
</dbReference>
<evidence type="ECO:0000256" key="7">
    <source>
        <dbReference type="RuleBase" id="RU363037"/>
    </source>
</evidence>
<protein>
    <submittedName>
        <fullName evidence="9">tRNA ligase class I (E and Q), catalytic domain protein</fullName>
    </submittedName>
</protein>
<evidence type="ECO:0000256" key="2">
    <source>
        <dbReference type="ARBA" id="ARBA00022723"/>
    </source>
</evidence>
<keyword evidence="7" id="KW-0648">Protein biosynthesis</keyword>
<dbReference type="Proteomes" id="UP000004018">
    <property type="component" value="Unassembled WGS sequence"/>
</dbReference>
<dbReference type="GO" id="GO:0016874">
    <property type="term" value="F:ligase activity"/>
    <property type="evidence" value="ECO:0007669"/>
    <property type="project" value="UniProtKB-KW"/>
</dbReference>
<comment type="caution">
    <text evidence="9">The sequence shown here is derived from an EMBL/GenBank/DDBJ whole genome shotgun (WGS) entry which is preliminary data.</text>
</comment>
<keyword evidence="6 7" id="KW-0030">Aminoacyl-tRNA synthetase</keyword>
<dbReference type="RefSeq" id="WP_007391168.1">
    <property type="nucleotide sequence ID" value="NZ_AFIJ01000029.1"/>
</dbReference>
<dbReference type="InterPro" id="IPR014729">
    <property type="entry name" value="Rossmann-like_a/b/a_fold"/>
</dbReference>
<keyword evidence="1 7" id="KW-0436">Ligase</keyword>
<dbReference type="PROSITE" id="PS00178">
    <property type="entry name" value="AA_TRNA_LIGASE_I"/>
    <property type="match status" value="1"/>
</dbReference>
<evidence type="ECO:0000256" key="4">
    <source>
        <dbReference type="ARBA" id="ARBA00022833"/>
    </source>
</evidence>
<dbReference type="InterPro" id="IPR001412">
    <property type="entry name" value="aa-tRNA-synth_I_CS"/>
</dbReference>
<dbReference type="InterPro" id="IPR020058">
    <property type="entry name" value="Glu/Gln-tRNA-synth_Ib_cat-dom"/>
</dbReference>
<keyword evidence="10" id="KW-1185">Reference proteome</keyword>